<feature type="non-terminal residue" evidence="1">
    <location>
        <position position="385"/>
    </location>
</feature>
<dbReference type="Proteomes" id="UP000324800">
    <property type="component" value="Unassembled WGS sequence"/>
</dbReference>
<evidence type="ECO:0000313" key="2">
    <source>
        <dbReference type="Proteomes" id="UP000324800"/>
    </source>
</evidence>
<proteinExistence type="predicted"/>
<evidence type="ECO:0008006" key="3">
    <source>
        <dbReference type="Google" id="ProtNLM"/>
    </source>
</evidence>
<gene>
    <name evidence="1" type="ORF">EZS28_047168</name>
</gene>
<dbReference type="EMBL" id="SNRW01031622">
    <property type="protein sequence ID" value="KAA6357305.1"/>
    <property type="molecule type" value="Genomic_DNA"/>
</dbReference>
<organism evidence="1 2">
    <name type="scientific">Streblomastix strix</name>
    <dbReference type="NCBI Taxonomy" id="222440"/>
    <lineage>
        <taxon>Eukaryota</taxon>
        <taxon>Metamonada</taxon>
        <taxon>Preaxostyla</taxon>
        <taxon>Oxymonadida</taxon>
        <taxon>Streblomastigidae</taxon>
        <taxon>Streblomastix</taxon>
    </lineage>
</organism>
<evidence type="ECO:0000313" key="1">
    <source>
        <dbReference type="EMBL" id="KAA6357305.1"/>
    </source>
</evidence>
<sequence length="385" mass="42167">MIQCSGLNGGGIYATIDEEGQLTIKESCIFSNCNSSDGNGGGLYVNIDFSRQSQISVQSTRFDSCCSLNPQISNIHKGYGSGIFISCINWDNISNGFNLGQVEYINCEAYQGDKGLFVVIDELRQLCRIGNPRGQYVRSKDYTTEISDISLLMGYRGSPNQFESATADDLIDRISELEYYIIDSGNQWHISTMNIGIDRLSCGLKPNPCKTINYAFLLNPILFEGQYNPNTDIATMILLEDNIIDTVININSDTIVGNNIAIQSENGGEGKTLSADKIYKIGSSSESNTLFNVKGEGSKLGLYHLKLDNSFVTSTSPLILLTGDSSNIIDAYLHIESCIFAQNGNTPLPELKHNLIQINGGQAQIKNTLISKYLFSNGKSVINVE</sequence>
<accession>A0A5J4TIH9</accession>
<protein>
    <recommendedName>
        <fullName evidence="3">Right handed beta helix domain-containing protein</fullName>
    </recommendedName>
</protein>
<name>A0A5J4TIH9_9EUKA</name>
<reference evidence="1 2" key="1">
    <citation type="submission" date="2019-03" db="EMBL/GenBank/DDBJ databases">
        <title>Single cell metagenomics reveals metabolic interactions within the superorganism composed of flagellate Streblomastix strix and complex community of Bacteroidetes bacteria on its surface.</title>
        <authorList>
            <person name="Treitli S.C."/>
            <person name="Kolisko M."/>
            <person name="Husnik F."/>
            <person name="Keeling P."/>
            <person name="Hampl V."/>
        </authorList>
    </citation>
    <scope>NUCLEOTIDE SEQUENCE [LARGE SCALE GENOMIC DNA]</scope>
    <source>
        <strain evidence="1">ST1C</strain>
    </source>
</reference>
<dbReference type="AlphaFoldDB" id="A0A5J4TIH9"/>
<comment type="caution">
    <text evidence="1">The sequence shown here is derived from an EMBL/GenBank/DDBJ whole genome shotgun (WGS) entry which is preliminary data.</text>
</comment>